<dbReference type="Gene3D" id="3.40.50.150">
    <property type="entry name" value="Vaccinia Virus protein VP39"/>
    <property type="match status" value="1"/>
</dbReference>
<dbReference type="Pfam" id="PF05971">
    <property type="entry name" value="Methyltransf_10"/>
    <property type="match status" value="2"/>
</dbReference>
<reference evidence="8 9" key="1">
    <citation type="submission" date="2020-01" db="EMBL/GenBank/DDBJ databases">
        <title>Genomes of bacteria type strains.</title>
        <authorList>
            <person name="Chen J."/>
            <person name="Zhu S."/>
            <person name="Yang J."/>
        </authorList>
    </citation>
    <scope>NUCLEOTIDE SEQUENCE [LARGE SCALE GENOMIC DNA]</scope>
    <source>
        <strain evidence="8 9">LMG 24078</strain>
    </source>
</reference>
<dbReference type="CDD" id="cd02440">
    <property type="entry name" value="AdoMet_MTases"/>
    <property type="match status" value="1"/>
</dbReference>
<evidence type="ECO:0000256" key="5">
    <source>
        <dbReference type="ARBA" id="ARBA00022691"/>
    </source>
</evidence>
<gene>
    <name evidence="6 8" type="primary">rlmF</name>
    <name evidence="8" type="ORF">GTQ48_01695</name>
</gene>
<dbReference type="PIRSF" id="PIRSF029038">
    <property type="entry name" value="Mtase_YbiN_prd"/>
    <property type="match status" value="1"/>
</dbReference>
<dbReference type="HAMAP" id="MF_01848">
    <property type="entry name" value="23SrRNA_methyltr_F"/>
    <property type="match status" value="1"/>
</dbReference>
<dbReference type="PANTHER" id="PTHR13393">
    <property type="entry name" value="SAM-DEPENDENT METHYLTRANSFERASE"/>
    <property type="match status" value="1"/>
</dbReference>
<dbReference type="GO" id="GO:0005737">
    <property type="term" value="C:cytoplasm"/>
    <property type="evidence" value="ECO:0007669"/>
    <property type="project" value="UniProtKB-SubCell"/>
</dbReference>
<dbReference type="EMBL" id="JAAAWO010000001">
    <property type="protein sequence ID" value="NDW14247.1"/>
    <property type="molecule type" value="Genomic_DNA"/>
</dbReference>
<keyword evidence="9" id="KW-1185">Reference proteome</keyword>
<evidence type="ECO:0000256" key="3">
    <source>
        <dbReference type="ARBA" id="ARBA00022603"/>
    </source>
</evidence>
<evidence type="ECO:0000256" key="7">
    <source>
        <dbReference type="SAM" id="MobiDB-lite"/>
    </source>
</evidence>
<dbReference type="RefSeq" id="WP_163104811.1">
    <property type="nucleotide sequence ID" value="NZ_JAAAWO010000001.1"/>
</dbReference>
<comment type="similarity">
    <text evidence="6">Belongs to the methyltransferase superfamily. METTL16/RlmF family.</text>
</comment>
<dbReference type="GO" id="GO:0052907">
    <property type="term" value="F:23S rRNA (adenine(1618)-N(6))-methyltransferase activity"/>
    <property type="evidence" value="ECO:0007669"/>
    <property type="project" value="UniProtKB-EC"/>
</dbReference>
<dbReference type="SUPFAM" id="SSF53335">
    <property type="entry name" value="S-adenosyl-L-methionine-dependent methyltransferases"/>
    <property type="match status" value="1"/>
</dbReference>
<dbReference type="EC" id="2.1.1.181" evidence="6"/>
<dbReference type="AlphaFoldDB" id="A0A6N9TAC1"/>
<keyword evidence="2 6" id="KW-0698">rRNA processing</keyword>
<evidence type="ECO:0000256" key="6">
    <source>
        <dbReference type="HAMAP-Rule" id="MF_01848"/>
    </source>
</evidence>
<protein>
    <recommendedName>
        <fullName evidence="6">Ribosomal RNA large subunit methyltransferase F</fullName>
        <ecNumber evidence="6">2.1.1.181</ecNumber>
    </recommendedName>
    <alternativeName>
        <fullName evidence="6">23S rRNA mA1618 methyltransferase</fullName>
    </alternativeName>
    <alternativeName>
        <fullName evidence="6">rRNA adenine N-6-methyltransferase</fullName>
    </alternativeName>
</protein>
<comment type="caution">
    <text evidence="8">The sequence shown here is derived from an EMBL/GenBank/DDBJ whole genome shotgun (WGS) entry which is preliminary data.</text>
</comment>
<organism evidence="8 9">
    <name type="scientific">Alteromonas genovensis</name>
    <dbReference type="NCBI Taxonomy" id="471225"/>
    <lineage>
        <taxon>Bacteria</taxon>
        <taxon>Pseudomonadati</taxon>
        <taxon>Pseudomonadota</taxon>
        <taxon>Gammaproteobacteria</taxon>
        <taxon>Alteromonadales</taxon>
        <taxon>Alteromonadaceae</taxon>
        <taxon>Alteromonas/Salinimonas group</taxon>
        <taxon>Alteromonas</taxon>
    </lineage>
</organism>
<comment type="subcellular location">
    <subcellularLocation>
        <location evidence="6">Cytoplasm</location>
    </subcellularLocation>
</comment>
<keyword evidence="3 6" id="KW-0489">Methyltransferase</keyword>
<keyword evidence="4 6" id="KW-0808">Transferase</keyword>
<evidence type="ECO:0000256" key="2">
    <source>
        <dbReference type="ARBA" id="ARBA00022552"/>
    </source>
</evidence>
<dbReference type="Proteomes" id="UP000471381">
    <property type="component" value="Unassembled WGS sequence"/>
</dbReference>
<comment type="catalytic activity">
    <reaction evidence="6">
        <text>adenosine(1618) in 23S rRNA + S-adenosyl-L-methionine = N(6)-methyladenosine(1618) in 23S rRNA + S-adenosyl-L-homocysteine + H(+)</text>
        <dbReference type="Rhea" id="RHEA:16497"/>
        <dbReference type="Rhea" id="RHEA-COMP:10229"/>
        <dbReference type="Rhea" id="RHEA-COMP:10231"/>
        <dbReference type="ChEBI" id="CHEBI:15378"/>
        <dbReference type="ChEBI" id="CHEBI:57856"/>
        <dbReference type="ChEBI" id="CHEBI:59789"/>
        <dbReference type="ChEBI" id="CHEBI:74411"/>
        <dbReference type="ChEBI" id="CHEBI:74449"/>
        <dbReference type="EC" id="2.1.1.181"/>
    </reaction>
</comment>
<dbReference type="PANTHER" id="PTHR13393:SF0">
    <property type="entry name" value="RNA N6-ADENOSINE-METHYLTRANSFERASE METTL16"/>
    <property type="match status" value="1"/>
</dbReference>
<dbReference type="NCBIfam" id="NF008725">
    <property type="entry name" value="PRK11727.1"/>
    <property type="match status" value="1"/>
</dbReference>
<evidence type="ECO:0000313" key="9">
    <source>
        <dbReference type="Proteomes" id="UP000471381"/>
    </source>
</evidence>
<comment type="function">
    <text evidence="6">Specifically methylates the adenine in position 1618 of 23S rRNA.</text>
</comment>
<feature type="region of interest" description="Disordered" evidence="7">
    <location>
        <begin position="226"/>
        <end position="249"/>
    </location>
</feature>
<dbReference type="GO" id="GO:0070475">
    <property type="term" value="P:rRNA base methylation"/>
    <property type="evidence" value="ECO:0007669"/>
    <property type="project" value="TreeGrafter"/>
</dbReference>
<dbReference type="InterPro" id="IPR029063">
    <property type="entry name" value="SAM-dependent_MTases_sf"/>
</dbReference>
<name>A0A6N9TAC1_9ALTE</name>
<dbReference type="InterPro" id="IPR016909">
    <property type="entry name" value="rRNA_lsu_MeTfrase_F"/>
</dbReference>
<evidence type="ECO:0000256" key="4">
    <source>
        <dbReference type="ARBA" id="ARBA00022679"/>
    </source>
</evidence>
<accession>A0A6N9TAC1</accession>
<evidence type="ECO:0000313" key="8">
    <source>
        <dbReference type="EMBL" id="NDW14247.1"/>
    </source>
</evidence>
<keyword evidence="5 6" id="KW-0949">S-adenosyl-L-methionine</keyword>
<dbReference type="InterPro" id="IPR010286">
    <property type="entry name" value="METTL16/RlmF"/>
</dbReference>
<evidence type="ECO:0000256" key="1">
    <source>
        <dbReference type="ARBA" id="ARBA00022490"/>
    </source>
</evidence>
<sequence length="333" mass="36892">MHPRSYHNDGYPMAALCASFSPLKPHIILAKSGQKSIDFARPEAVITLNAALLAHYYNVNQWQLPKGYLCPPIPGRADYIHGIADLLVDSQKMPETLKRDASDNQTKVSALKSVNNVKALLGNKVRGLDIGVGANAIYPIIGSQVYDWSFVGSDIDEVAFDNASAIVRNNSTLQSRIEIRRQLQTDNIFAGIIGDDDHFTFTMCNPPFHKSAQDALAGSARKNKNLAANRAKRSGKNTRAEAGKKSHAKTSLNFAGQANELWCEGGELAFIQRMIKESVEFKQNVTWFTCLVSKSEHIKPIEKSLAYNRATQIRVVNMGQGNKQSRFIAWRFA</sequence>
<proteinExistence type="inferred from homology"/>
<keyword evidence="1 6" id="KW-0963">Cytoplasm</keyword>